<feature type="transmembrane region" description="Helical" evidence="1">
    <location>
        <begin position="12"/>
        <end position="33"/>
    </location>
</feature>
<dbReference type="SMR" id="Q1ZXT9"/>
<feature type="transmembrane region" description="Helical" evidence="1">
    <location>
        <begin position="145"/>
        <end position="166"/>
    </location>
</feature>
<evidence type="ECO:0000313" key="3">
    <source>
        <dbReference type="Proteomes" id="UP000001940"/>
    </source>
</evidence>
<proteinExistence type="predicted"/>
<evidence type="ECO:0000256" key="1">
    <source>
        <dbReference type="SAM" id="Phobius"/>
    </source>
</evidence>
<keyword evidence="1" id="KW-0812">Transmembrane</keyword>
<sequence length="175" mass="19838">MFLDDLKTTRKISLGILLALIQIIIIISFGAGWTQGRMNLSIDYDEVTEIPGASPPYSRLIPYPAHADWWFGLTAVMIYLLLVVCTLYMIWTVIQIVMPNRIEFDLKMIVFIDAVFSAIITLMLLIAYCFFAGGFNGKQYLDGFSFGYCFWLAVISSVVSFGVLLMNGLSWFRNN</sequence>
<dbReference type="KEGG" id="cel:CELE_F59C6.14"/>
<reference evidence="2 3" key="1">
    <citation type="journal article" date="1998" name="Science">
        <title>Genome sequence of the nematode C. elegans: a platform for investigating biology.</title>
        <authorList>
            <consortium name="The C. elegans sequencing consortium"/>
            <person name="Sulson J.E."/>
            <person name="Waterston R."/>
        </authorList>
    </citation>
    <scope>NUCLEOTIDE SEQUENCE [LARGE SCALE GENOMIC DNA]</scope>
    <source>
        <strain evidence="2 3">Bristol N2</strain>
    </source>
</reference>
<dbReference type="ExpressionAtlas" id="Q1ZXT9">
    <property type="expression patterns" value="baseline and differential"/>
</dbReference>
<dbReference type="Proteomes" id="UP000001940">
    <property type="component" value="Chromosome I"/>
</dbReference>
<dbReference type="Bgee" id="WBGene00044792">
    <property type="expression patterns" value="Expressed in larva and 3 other cell types or tissues"/>
</dbReference>
<dbReference type="eggNOG" id="ENOG502THMB">
    <property type="taxonomic scope" value="Eukaryota"/>
</dbReference>
<organism evidence="2 3">
    <name type="scientific">Caenorhabditis elegans</name>
    <dbReference type="NCBI Taxonomy" id="6239"/>
    <lineage>
        <taxon>Eukaryota</taxon>
        <taxon>Metazoa</taxon>
        <taxon>Ecdysozoa</taxon>
        <taxon>Nematoda</taxon>
        <taxon>Chromadorea</taxon>
        <taxon>Rhabditida</taxon>
        <taxon>Rhabditina</taxon>
        <taxon>Rhabditomorpha</taxon>
        <taxon>Rhabditoidea</taxon>
        <taxon>Rhabditidae</taxon>
        <taxon>Peloderinae</taxon>
        <taxon>Caenorhabditis</taxon>
    </lineage>
</organism>
<dbReference type="PANTHER" id="PTHR21759:SF1">
    <property type="entry name" value="MARVEL DOMAIN-CONTAINING PROTEIN"/>
    <property type="match status" value="1"/>
</dbReference>
<dbReference type="CTD" id="4362998"/>
<dbReference type="OrthoDB" id="5824524at2759"/>
<dbReference type="PaxDb" id="6239-F59C6.14a"/>
<dbReference type="PANTHER" id="PTHR21759">
    <property type="entry name" value="PROTEIN CBG02235-RELATED"/>
    <property type="match status" value="1"/>
</dbReference>
<name>Q1ZXT9_CAEEL</name>
<feature type="transmembrane region" description="Helical" evidence="1">
    <location>
        <begin position="69"/>
        <end position="97"/>
    </location>
</feature>
<dbReference type="GeneID" id="4362998"/>
<dbReference type="AGR" id="WB:WBGene00044792"/>
<dbReference type="FunCoup" id="Q1ZXT9">
    <property type="interactions" value="514"/>
</dbReference>
<dbReference type="Pfam" id="PF06653">
    <property type="entry name" value="Claudin_3"/>
    <property type="match status" value="1"/>
</dbReference>
<dbReference type="InParanoid" id="Q1ZXT9"/>
<keyword evidence="1" id="KW-0472">Membrane</keyword>
<dbReference type="UCSC" id="F59C6.14a">
    <property type="organism name" value="c. elegans"/>
</dbReference>
<keyword evidence="1" id="KW-1133">Transmembrane helix</keyword>
<dbReference type="RefSeq" id="NP_001040669.2">
    <property type="nucleotide sequence ID" value="NM_001047204.4"/>
</dbReference>
<dbReference type="WormBase" id="F59C6.14a">
    <property type="protein sequence ID" value="CE42127"/>
    <property type="gene ID" value="WBGene00044792"/>
    <property type="gene designation" value="clc-15"/>
</dbReference>
<dbReference type="HOGENOM" id="CLU_132253_0_0_1"/>
<feature type="transmembrane region" description="Helical" evidence="1">
    <location>
        <begin position="109"/>
        <end position="133"/>
    </location>
</feature>
<keyword evidence="3" id="KW-1185">Reference proteome</keyword>
<dbReference type="EMBL" id="BX284601">
    <property type="protein sequence ID" value="CAJ85760.2"/>
    <property type="molecule type" value="Genomic_DNA"/>
</dbReference>
<protein>
    <submittedName>
        <fullName evidence="2">MARVEL domain-containing protein</fullName>
    </submittedName>
</protein>
<accession>Q1ZXT9</accession>
<dbReference type="PeptideAtlas" id="Q1ZXT9"/>
<evidence type="ECO:0000313" key="2">
    <source>
        <dbReference type="EMBL" id="CAJ85760.2"/>
    </source>
</evidence>
<gene>
    <name evidence="2 4" type="primary">clc-15</name>
    <name evidence="2" type="ORF">CELE_F59C6.14</name>
    <name evidence="4" type="ORF">F59C6.14</name>
</gene>
<evidence type="ECO:0000313" key="4">
    <source>
        <dbReference type="WormBase" id="F59C6.14a"/>
    </source>
</evidence>
<dbReference type="AlphaFoldDB" id="Q1ZXT9"/>
<dbReference type="InterPro" id="IPR009545">
    <property type="entry name" value="Claudin-like"/>
</dbReference>